<feature type="compositionally biased region" description="Low complexity" evidence="1">
    <location>
        <begin position="110"/>
        <end position="122"/>
    </location>
</feature>
<dbReference type="Pfam" id="PF01979">
    <property type="entry name" value="Amidohydro_1"/>
    <property type="match status" value="1"/>
</dbReference>
<reference evidence="4" key="1">
    <citation type="submission" date="2016-10" db="EMBL/GenBank/DDBJ databases">
        <authorList>
            <person name="Varghese N."/>
            <person name="Submissions S."/>
        </authorList>
    </citation>
    <scope>NUCLEOTIDE SEQUENCE [LARGE SCALE GENOMIC DNA]</scope>
    <source>
        <strain evidence="4">DSM 45422</strain>
    </source>
</reference>
<dbReference type="Proteomes" id="UP000198921">
    <property type="component" value="Unassembled WGS sequence"/>
</dbReference>
<dbReference type="InterPro" id="IPR006680">
    <property type="entry name" value="Amidohydro-rel"/>
</dbReference>
<dbReference type="RefSeq" id="WP_211517232.1">
    <property type="nucleotide sequence ID" value="NZ_FNOT01000017.1"/>
</dbReference>
<dbReference type="Gene3D" id="2.30.40.10">
    <property type="entry name" value="Urease, subunit C, domain 1"/>
    <property type="match status" value="1"/>
</dbReference>
<dbReference type="SUPFAM" id="SSF51338">
    <property type="entry name" value="Composite domain of metallo-dependent hydrolases"/>
    <property type="match status" value="1"/>
</dbReference>
<dbReference type="GO" id="GO:0016810">
    <property type="term" value="F:hydrolase activity, acting on carbon-nitrogen (but not peptide) bonds"/>
    <property type="evidence" value="ECO:0007669"/>
    <property type="project" value="InterPro"/>
</dbReference>
<sequence length="410" mass="41423">MGPVSGSFLVEGATVFDGERFHPATPVLVLDGRIAAVGGRPAPPAGTPVVDGRGATLLPGLVDAHTHVSPGALETALRCGVTTELDMFADPELAGSLRRRAAADPRTADVRSAGTGATAPGGHPSRLVDRGLLAPFPTVHGPGAAEAFVAARAAEGSDHLKLVLEDGTVPGHPCPTLDADTVRALVRAGHAHGLLVVAHVLTQAHALLAVDAGVDGLAHLFVDQPPSARFVEAAVRHGVFVVPTLTSLAARAGHRRGHALGTDPDLGPRLDPRDRALLEAGFPGPPAVPDGLAHAMAGVTRLAAAGVPLLAGTDAGSPGTAHGASLHDELALLVRSGLSPAAALTAATRAPAAVFGLPDRGRIAPGLRADLVLVRGEPERDVTRTRAVEVVWRGGHALGPPGPTRGTTAR</sequence>
<accession>A0A1H3PTM5</accession>
<dbReference type="SUPFAM" id="SSF51556">
    <property type="entry name" value="Metallo-dependent hydrolases"/>
    <property type="match status" value="1"/>
</dbReference>
<evidence type="ECO:0000259" key="2">
    <source>
        <dbReference type="Pfam" id="PF01979"/>
    </source>
</evidence>
<name>A0A1H3PTM5_9ACTN</name>
<organism evidence="3 4">
    <name type="scientific">Geodermatophilus africanus</name>
    <dbReference type="NCBI Taxonomy" id="1137993"/>
    <lineage>
        <taxon>Bacteria</taxon>
        <taxon>Bacillati</taxon>
        <taxon>Actinomycetota</taxon>
        <taxon>Actinomycetes</taxon>
        <taxon>Geodermatophilales</taxon>
        <taxon>Geodermatophilaceae</taxon>
        <taxon>Geodermatophilus</taxon>
    </lineage>
</organism>
<evidence type="ECO:0000313" key="3">
    <source>
        <dbReference type="EMBL" id="SDZ04298.1"/>
    </source>
</evidence>
<dbReference type="STRING" id="1137993.SAMN05660209_04475"/>
<evidence type="ECO:0000313" key="4">
    <source>
        <dbReference type="Proteomes" id="UP000198921"/>
    </source>
</evidence>
<dbReference type="InterPro" id="IPR051781">
    <property type="entry name" value="Metallo-dep_Hydrolase"/>
</dbReference>
<dbReference type="PANTHER" id="PTHR43135:SF3">
    <property type="entry name" value="ALPHA-D-RIBOSE 1-METHYLPHOSPHONATE 5-TRIPHOSPHATE DIPHOSPHATASE"/>
    <property type="match status" value="1"/>
</dbReference>
<dbReference type="EMBL" id="FNOT01000017">
    <property type="protein sequence ID" value="SDZ04298.1"/>
    <property type="molecule type" value="Genomic_DNA"/>
</dbReference>
<keyword evidence="4" id="KW-1185">Reference proteome</keyword>
<dbReference type="Gene3D" id="3.30.110.90">
    <property type="entry name" value="Amidohydrolase"/>
    <property type="match status" value="1"/>
</dbReference>
<dbReference type="Gene3D" id="3.40.50.10910">
    <property type="entry name" value="Amidohydrolase"/>
    <property type="match status" value="1"/>
</dbReference>
<dbReference type="InterPro" id="IPR011059">
    <property type="entry name" value="Metal-dep_hydrolase_composite"/>
</dbReference>
<protein>
    <submittedName>
        <fullName evidence="3">Imidazolonepropionase</fullName>
    </submittedName>
</protein>
<proteinExistence type="predicted"/>
<gene>
    <name evidence="3" type="ORF">SAMN05660209_04475</name>
</gene>
<dbReference type="AlphaFoldDB" id="A0A1H3PTM5"/>
<feature type="region of interest" description="Disordered" evidence="1">
    <location>
        <begin position="99"/>
        <end position="126"/>
    </location>
</feature>
<evidence type="ECO:0000256" key="1">
    <source>
        <dbReference type="SAM" id="MobiDB-lite"/>
    </source>
</evidence>
<dbReference type="InterPro" id="IPR032466">
    <property type="entry name" value="Metal_Hydrolase"/>
</dbReference>
<dbReference type="PANTHER" id="PTHR43135">
    <property type="entry name" value="ALPHA-D-RIBOSE 1-METHYLPHOSPHONATE 5-TRIPHOSPHATE DIPHOSPHATASE"/>
    <property type="match status" value="1"/>
</dbReference>
<dbReference type="Gene3D" id="1.20.58.520">
    <property type="entry name" value="Amidohydrolase"/>
    <property type="match status" value="1"/>
</dbReference>
<feature type="domain" description="Amidohydrolase-related" evidence="2">
    <location>
        <begin position="56"/>
        <end position="395"/>
    </location>
</feature>